<dbReference type="InterPro" id="IPR011033">
    <property type="entry name" value="PRC_barrel-like_sf"/>
</dbReference>
<dbReference type="InterPro" id="IPR027275">
    <property type="entry name" value="PRC-brl_dom"/>
</dbReference>
<dbReference type="AlphaFoldDB" id="A0A2V3DR85"/>
<protein>
    <submittedName>
        <fullName evidence="2">PRC-barrel domain-containing protein</fullName>
    </submittedName>
</protein>
<dbReference type="Gene3D" id="3.90.50.10">
    <property type="entry name" value="Photosynthetic Reaction Center, subunit H, domain 2"/>
    <property type="match status" value="1"/>
</dbReference>
<dbReference type="GO" id="GO:0030077">
    <property type="term" value="C:plasma membrane light-harvesting complex"/>
    <property type="evidence" value="ECO:0007669"/>
    <property type="project" value="InterPro"/>
</dbReference>
<accession>A0A2V3DR85</accession>
<name>A0A2V3DR85_9MICC</name>
<feature type="domain" description="PRC-barrel" evidence="1">
    <location>
        <begin position="30"/>
        <end position="99"/>
    </location>
</feature>
<evidence type="ECO:0000313" key="2">
    <source>
        <dbReference type="EMBL" id="PXA65512.1"/>
    </source>
</evidence>
<dbReference type="GO" id="GO:0019684">
    <property type="term" value="P:photosynthesis, light reaction"/>
    <property type="evidence" value="ECO:0007669"/>
    <property type="project" value="InterPro"/>
</dbReference>
<dbReference type="Pfam" id="PF05239">
    <property type="entry name" value="PRC"/>
    <property type="match status" value="1"/>
</dbReference>
<dbReference type="SUPFAM" id="SSF50346">
    <property type="entry name" value="PRC-barrel domain"/>
    <property type="match status" value="1"/>
</dbReference>
<gene>
    <name evidence="2" type="ORF">CVS29_09705</name>
</gene>
<organism evidence="2 3">
    <name type="scientific">Arthrobacter psychrochitiniphilus</name>
    <dbReference type="NCBI Taxonomy" id="291045"/>
    <lineage>
        <taxon>Bacteria</taxon>
        <taxon>Bacillati</taxon>
        <taxon>Actinomycetota</taxon>
        <taxon>Actinomycetes</taxon>
        <taxon>Micrococcales</taxon>
        <taxon>Micrococcaceae</taxon>
        <taxon>Arthrobacter</taxon>
    </lineage>
</organism>
<keyword evidence="3" id="KW-1185">Reference proteome</keyword>
<dbReference type="PANTHER" id="PTHR36505:SF1">
    <property type="entry name" value="BLR1072 PROTEIN"/>
    <property type="match status" value="1"/>
</dbReference>
<comment type="caution">
    <text evidence="2">The sequence shown here is derived from an EMBL/GenBank/DDBJ whole genome shotgun (WGS) entry which is preliminary data.</text>
</comment>
<dbReference type="InterPro" id="IPR014747">
    <property type="entry name" value="Bac_photo_RC_H_C"/>
</dbReference>
<dbReference type="PANTHER" id="PTHR36505">
    <property type="entry name" value="BLR1072 PROTEIN"/>
    <property type="match status" value="1"/>
</dbReference>
<dbReference type="Proteomes" id="UP000246303">
    <property type="component" value="Unassembled WGS sequence"/>
</dbReference>
<dbReference type="EMBL" id="QHLZ01000005">
    <property type="protein sequence ID" value="PXA65512.1"/>
    <property type="molecule type" value="Genomic_DNA"/>
</dbReference>
<sequence length="162" mass="17964">MATNEAPNENSNSTLMKLSDMGASIKLGDEDVRKYSVKDKDGHDIGKVHDLLIDPREKKVRFLVVESGGFLGMGEKKSFIPVDAITGITPGEVHIDQTRERVAGAPPYDPELVTTRSYHQDSYGYYGYSPYWMGGYSYPVFPFHFLGPDKEPEPPSDSTSSP</sequence>
<evidence type="ECO:0000313" key="3">
    <source>
        <dbReference type="Proteomes" id="UP000246303"/>
    </source>
</evidence>
<proteinExistence type="predicted"/>
<dbReference type="RefSeq" id="WP_110106123.1">
    <property type="nucleotide sequence ID" value="NZ_JACBZZ010000001.1"/>
</dbReference>
<evidence type="ECO:0000259" key="1">
    <source>
        <dbReference type="Pfam" id="PF05239"/>
    </source>
</evidence>
<dbReference type="OrthoDB" id="4738165at2"/>
<reference evidence="2 3" key="1">
    <citation type="submission" date="2018-05" db="EMBL/GenBank/DDBJ databases">
        <title>Genetic diversity of glacier-inhabiting Cryobacterium bacteria in China and description of Cryobacterium mengkeensis sp. nov. and Arthrobacter glacialis sp. nov.</title>
        <authorList>
            <person name="Liu Q."/>
            <person name="Xin Y.-H."/>
        </authorList>
    </citation>
    <scope>NUCLEOTIDE SEQUENCE [LARGE SCALE GENOMIC DNA]</scope>
    <source>
        <strain evidence="2 3">GP3</strain>
    </source>
</reference>